<evidence type="ECO:0000256" key="1">
    <source>
        <dbReference type="SAM" id="MobiDB-lite"/>
    </source>
</evidence>
<feature type="region of interest" description="Disordered" evidence="1">
    <location>
        <begin position="15"/>
        <end position="117"/>
    </location>
</feature>
<proteinExistence type="predicted"/>
<protein>
    <submittedName>
        <fullName evidence="2">Uncharacterized protein</fullName>
    </submittedName>
</protein>
<reference evidence="2 3" key="1">
    <citation type="journal article" date="2018" name="Mol. Biol. Evol.">
        <title>Analysis of the draft genome of the red seaweed Gracilariopsis chorda provides insights into genome size evolution in Rhodophyta.</title>
        <authorList>
            <person name="Lee J."/>
            <person name="Yang E.C."/>
            <person name="Graf L."/>
            <person name="Yang J.H."/>
            <person name="Qiu H."/>
            <person name="Zel Zion U."/>
            <person name="Chan C.X."/>
            <person name="Stephens T.G."/>
            <person name="Weber A.P.M."/>
            <person name="Boo G.H."/>
            <person name="Boo S.M."/>
            <person name="Kim K.M."/>
            <person name="Shin Y."/>
            <person name="Jung M."/>
            <person name="Lee S.J."/>
            <person name="Yim H.S."/>
            <person name="Lee J.H."/>
            <person name="Bhattacharya D."/>
            <person name="Yoon H.S."/>
        </authorList>
    </citation>
    <scope>NUCLEOTIDE SEQUENCE [LARGE SCALE GENOMIC DNA]</scope>
    <source>
        <strain evidence="2 3">SKKU-2015</strain>
        <tissue evidence="2">Whole body</tissue>
    </source>
</reference>
<evidence type="ECO:0000313" key="2">
    <source>
        <dbReference type="EMBL" id="PXF43458.1"/>
    </source>
</evidence>
<organism evidence="2 3">
    <name type="scientific">Gracilariopsis chorda</name>
    <dbReference type="NCBI Taxonomy" id="448386"/>
    <lineage>
        <taxon>Eukaryota</taxon>
        <taxon>Rhodophyta</taxon>
        <taxon>Florideophyceae</taxon>
        <taxon>Rhodymeniophycidae</taxon>
        <taxon>Gracilariales</taxon>
        <taxon>Gracilariaceae</taxon>
        <taxon>Gracilariopsis</taxon>
    </lineage>
</organism>
<gene>
    <name evidence="2" type="ORF">BWQ96_06751</name>
</gene>
<feature type="compositionally biased region" description="Basic and acidic residues" evidence="1">
    <location>
        <begin position="25"/>
        <end position="89"/>
    </location>
</feature>
<accession>A0A2V3IN09</accession>
<comment type="caution">
    <text evidence="2">The sequence shown here is derived from an EMBL/GenBank/DDBJ whole genome shotgun (WGS) entry which is preliminary data.</text>
</comment>
<keyword evidence="3" id="KW-1185">Reference proteome</keyword>
<dbReference type="EMBL" id="NBIV01000124">
    <property type="protein sequence ID" value="PXF43458.1"/>
    <property type="molecule type" value="Genomic_DNA"/>
</dbReference>
<dbReference type="AlphaFoldDB" id="A0A2V3IN09"/>
<name>A0A2V3IN09_9FLOR</name>
<dbReference type="Proteomes" id="UP000247409">
    <property type="component" value="Unassembled WGS sequence"/>
</dbReference>
<evidence type="ECO:0000313" key="3">
    <source>
        <dbReference type="Proteomes" id="UP000247409"/>
    </source>
</evidence>
<sequence>MYSIAKTNQKLYLRTYDQLSQNTNADKEAESRERAECERVERERADRERKRHHADQAEREHAEREHAEDIERERAQRSRKGEARSDSGGECHYGSENISSEDGYVDTDFPGHDPDYSLADYILYDGDDFAAPNEGDGLSNSDM</sequence>